<dbReference type="InterPro" id="IPR051906">
    <property type="entry name" value="TolC-like"/>
</dbReference>
<evidence type="ECO:0000256" key="5">
    <source>
        <dbReference type="ARBA" id="ARBA00023136"/>
    </source>
</evidence>
<evidence type="ECO:0000256" key="2">
    <source>
        <dbReference type="ARBA" id="ARBA00022448"/>
    </source>
</evidence>
<evidence type="ECO:0000256" key="6">
    <source>
        <dbReference type="ARBA" id="ARBA00023237"/>
    </source>
</evidence>
<evidence type="ECO:0000313" key="7">
    <source>
        <dbReference type="EMBL" id="EQD78388.1"/>
    </source>
</evidence>
<evidence type="ECO:0000256" key="4">
    <source>
        <dbReference type="ARBA" id="ARBA00022692"/>
    </source>
</evidence>
<organism evidence="7">
    <name type="scientific">mine drainage metagenome</name>
    <dbReference type="NCBI Taxonomy" id="410659"/>
    <lineage>
        <taxon>unclassified sequences</taxon>
        <taxon>metagenomes</taxon>
        <taxon>ecological metagenomes</taxon>
    </lineage>
</organism>
<dbReference type="InterPro" id="IPR003423">
    <property type="entry name" value="OMP_efflux"/>
</dbReference>
<dbReference type="Gene3D" id="1.20.1600.10">
    <property type="entry name" value="Outer membrane efflux proteins (OEP)"/>
    <property type="match status" value="1"/>
</dbReference>
<protein>
    <submittedName>
        <fullName evidence="7">Outer membrane efflux protein</fullName>
    </submittedName>
</protein>
<dbReference type="GO" id="GO:0015288">
    <property type="term" value="F:porin activity"/>
    <property type="evidence" value="ECO:0007669"/>
    <property type="project" value="TreeGrafter"/>
</dbReference>
<sequence>PNGYDVLNARVNLSNFHLTEVQDENHLRVDELALNHAMGVIGRAPYRVAPVTDTSLVIPDESSAIAQALSRRPDLRALNSQLRAQEQTIRFNQAQFLPTVSLLGNYSFDSEFFPLVYNWSAAATVNVPILTVF</sequence>
<dbReference type="EMBL" id="AUZY01000553">
    <property type="protein sequence ID" value="EQD78388.1"/>
    <property type="molecule type" value="Genomic_DNA"/>
</dbReference>
<gene>
    <name evidence="7" type="ORF">B1B_00750</name>
</gene>
<comment type="subcellular location">
    <subcellularLocation>
        <location evidence="1">Cell outer membrane</location>
    </subcellularLocation>
</comment>
<keyword evidence="3" id="KW-1134">Transmembrane beta strand</keyword>
<evidence type="ECO:0000256" key="3">
    <source>
        <dbReference type="ARBA" id="ARBA00022452"/>
    </source>
</evidence>
<reference evidence="7" key="2">
    <citation type="journal article" date="2014" name="ISME J.">
        <title>Microbial stratification in low pH oxic and suboxic macroscopic growths along an acid mine drainage.</title>
        <authorList>
            <person name="Mendez-Garcia C."/>
            <person name="Mesa V."/>
            <person name="Sprenger R.R."/>
            <person name="Richter M."/>
            <person name="Diez M.S."/>
            <person name="Solano J."/>
            <person name="Bargiela R."/>
            <person name="Golyshina O.V."/>
            <person name="Manteca A."/>
            <person name="Ramos J.L."/>
            <person name="Gallego J.R."/>
            <person name="Llorente I."/>
            <person name="Martins Dos Santos V.A."/>
            <person name="Jensen O.N."/>
            <person name="Pelaez A.I."/>
            <person name="Sanchez J."/>
            <person name="Ferrer M."/>
        </authorList>
    </citation>
    <scope>NUCLEOTIDE SEQUENCE</scope>
</reference>
<reference evidence="7" key="1">
    <citation type="submission" date="2013-08" db="EMBL/GenBank/DDBJ databases">
        <authorList>
            <person name="Mendez C."/>
            <person name="Richter M."/>
            <person name="Ferrer M."/>
            <person name="Sanchez J."/>
        </authorList>
    </citation>
    <scope>NUCLEOTIDE SEQUENCE</scope>
</reference>
<dbReference type="AlphaFoldDB" id="T1CAS9"/>
<dbReference type="GO" id="GO:1990281">
    <property type="term" value="C:efflux pump complex"/>
    <property type="evidence" value="ECO:0007669"/>
    <property type="project" value="TreeGrafter"/>
</dbReference>
<comment type="caution">
    <text evidence="7">The sequence shown here is derived from an EMBL/GenBank/DDBJ whole genome shotgun (WGS) entry which is preliminary data.</text>
</comment>
<name>T1CAS9_9ZZZZ</name>
<dbReference type="SUPFAM" id="SSF56954">
    <property type="entry name" value="Outer membrane efflux proteins (OEP)"/>
    <property type="match status" value="1"/>
</dbReference>
<feature type="non-terminal residue" evidence="7">
    <location>
        <position position="1"/>
    </location>
</feature>
<dbReference type="GO" id="GO:0015562">
    <property type="term" value="F:efflux transmembrane transporter activity"/>
    <property type="evidence" value="ECO:0007669"/>
    <property type="project" value="InterPro"/>
</dbReference>
<proteinExistence type="predicted"/>
<dbReference type="PANTHER" id="PTHR30026:SF20">
    <property type="entry name" value="OUTER MEMBRANE PROTEIN TOLC"/>
    <property type="match status" value="1"/>
</dbReference>
<keyword evidence="4" id="KW-0812">Transmembrane</keyword>
<evidence type="ECO:0000256" key="1">
    <source>
        <dbReference type="ARBA" id="ARBA00004442"/>
    </source>
</evidence>
<dbReference type="Pfam" id="PF02321">
    <property type="entry name" value="OEP"/>
    <property type="match status" value="1"/>
</dbReference>
<dbReference type="GO" id="GO:0009279">
    <property type="term" value="C:cell outer membrane"/>
    <property type="evidence" value="ECO:0007669"/>
    <property type="project" value="UniProtKB-SubCell"/>
</dbReference>
<dbReference type="PANTHER" id="PTHR30026">
    <property type="entry name" value="OUTER MEMBRANE PROTEIN TOLC"/>
    <property type="match status" value="1"/>
</dbReference>
<keyword evidence="6" id="KW-0998">Cell outer membrane</keyword>
<keyword evidence="2" id="KW-0813">Transport</keyword>
<accession>T1CAS9</accession>
<keyword evidence="5" id="KW-0472">Membrane</keyword>